<dbReference type="Gene3D" id="2.60.40.4070">
    <property type="match status" value="1"/>
</dbReference>
<evidence type="ECO:0000313" key="9">
    <source>
        <dbReference type="Proteomes" id="UP001302249"/>
    </source>
</evidence>
<comment type="function">
    <text evidence="4 5">Required for flagellar hook formation. May act as a scaffolding protein.</text>
</comment>
<reference evidence="8 9" key="1">
    <citation type="submission" date="2023-09" db="EMBL/GenBank/DDBJ databases">
        <authorList>
            <person name="Rey-Velasco X."/>
        </authorList>
    </citation>
    <scope>NUCLEOTIDE SEQUENCE [LARGE SCALE GENOMIC DNA]</scope>
    <source>
        <strain evidence="8 9">W311</strain>
    </source>
</reference>
<organism evidence="8 9">
    <name type="scientific">Stakelama saccharophila</name>
    <dbReference type="NCBI Taxonomy" id="3075605"/>
    <lineage>
        <taxon>Bacteria</taxon>
        <taxon>Pseudomonadati</taxon>
        <taxon>Pseudomonadota</taxon>
        <taxon>Alphaproteobacteria</taxon>
        <taxon>Sphingomonadales</taxon>
        <taxon>Sphingomonadaceae</taxon>
        <taxon>Stakelama</taxon>
    </lineage>
</organism>
<feature type="domain" description="FlgD Tudor-like" evidence="7">
    <location>
        <begin position="93"/>
        <end position="225"/>
    </location>
</feature>
<keyword evidence="8" id="KW-0282">Flagellum</keyword>
<feature type="domain" description="FlgD/Vpr Ig-like" evidence="6">
    <location>
        <begin position="109"/>
        <end position="185"/>
    </location>
</feature>
<gene>
    <name evidence="8" type="ORF">RPR59_14785</name>
</gene>
<dbReference type="InterPro" id="IPR025965">
    <property type="entry name" value="FlgD/Vpr_Ig-like"/>
</dbReference>
<keyword evidence="8" id="KW-0966">Cell projection</keyword>
<keyword evidence="8" id="KW-0969">Cilium</keyword>
<evidence type="ECO:0000256" key="2">
    <source>
        <dbReference type="ARBA" id="ARBA00016013"/>
    </source>
</evidence>
<evidence type="ECO:0000256" key="4">
    <source>
        <dbReference type="ARBA" id="ARBA00024746"/>
    </source>
</evidence>
<sequence>MATSFDNTMADLGITRSSSASQALANATGKSTLGQEDFLTLMTAQMQNQDPFDPIDNTQMVSQMAQFSSLSGQEEMNSTLQAIAAKLGATSSVDALGWVGKTVLTEGDTAYPLSDGSLQAAVELDEDATDVTVVIQDADGKLMRRVSLGPQEAGTAQFVWDGTTEDGESAGTGPFTITTQAENADGDVASRTLVWAPVNSVQMTNDGDPLLSLPGLGQVPASAVRSVG</sequence>
<dbReference type="Pfam" id="PF13860">
    <property type="entry name" value="FlgD_ig"/>
    <property type="match status" value="1"/>
</dbReference>
<evidence type="ECO:0000259" key="6">
    <source>
        <dbReference type="Pfam" id="PF13860"/>
    </source>
</evidence>
<accession>A0ABZ0B8D2</accession>
<evidence type="ECO:0000256" key="1">
    <source>
        <dbReference type="ARBA" id="ARBA00010577"/>
    </source>
</evidence>
<name>A0ABZ0B8D2_9SPHN</name>
<dbReference type="Proteomes" id="UP001302249">
    <property type="component" value="Chromosome"/>
</dbReference>
<evidence type="ECO:0000256" key="3">
    <source>
        <dbReference type="ARBA" id="ARBA00022795"/>
    </source>
</evidence>
<keyword evidence="9" id="KW-1185">Reference proteome</keyword>
<dbReference type="Pfam" id="PF03963">
    <property type="entry name" value="FlgD"/>
    <property type="match status" value="1"/>
</dbReference>
<evidence type="ECO:0000259" key="7">
    <source>
        <dbReference type="Pfam" id="PF13861"/>
    </source>
</evidence>
<protein>
    <recommendedName>
        <fullName evidence="2 5">Basal-body rod modification protein FlgD</fullName>
    </recommendedName>
</protein>
<dbReference type="Pfam" id="PF13861">
    <property type="entry name" value="FLgD_tudor"/>
    <property type="match status" value="1"/>
</dbReference>
<dbReference type="InterPro" id="IPR005648">
    <property type="entry name" value="FlgD"/>
</dbReference>
<evidence type="ECO:0000313" key="8">
    <source>
        <dbReference type="EMBL" id="WNO53676.1"/>
    </source>
</evidence>
<dbReference type="InterPro" id="IPR025963">
    <property type="entry name" value="FLgD_Tudor"/>
</dbReference>
<evidence type="ECO:0000256" key="5">
    <source>
        <dbReference type="RuleBase" id="RU362076"/>
    </source>
</evidence>
<proteinExistence type="inferred from homology"/>
<keyword evidence="3 5" id="KW-1005">Bacterial flagellum biogenesis</keyword>
<dbReference type="RefSeq" id="WP_313915355.1">
    <property type="nucleotide sequence ID" value="NZ_CP135076.1"/>
</dbReference>
<dbReference type="EMBL" id="CP135076">
    <property type="protein sequence ID" value="WNO53676.1"/>
    <property type="molecule type" value="Genomic_DNA"/>
</dbReference>
<dbReference type="Gene3D" id="2.30.30.910">
    <property type="match status" value="1"/>
</dbReference>
<comment type="similarity">
    <text evidence="1 5">Belongs to the FlgD family.</text>
</comment>